<name>A0A1I1N169_9FLAO</name>
<dbReference type="EMBL" id="FOMH01000003">
    <property type="protein sequence ID" value="SFC90922.1"/>
    <property type="molecule type" value="Genomic_DNA"/>
</dbReference>
<dbReference type="Gene3D" id="3.20.20.100">
    <property type="entry name" value="NADP-dependent oxidoreductase domain"/>
    <property type="match status" value="1"/>
</dbReference>
<protein>
    <submittedName>
        <fullName evidence="3">Predicted oxidoreductase</fullName>
    </submittedName>
</protein>
<feature type="domain" description="NADP-dependent oxidoreductase" evidence="2">
    <location>
        <begin position="28"/>
        <end position="335"/>
    </location>
</feature>
<dbReference type="GO" id="GO:0005829">
    <property type="term" value="C:cytosol"/>
    <property type="evidence" value="ECO:0007669"/>
    <property type="project" value="TreeGrafter"/>
</dbReference>
<gene>
    <name evidence="3" type="ORF">SAMN05216297_1038</name>
</gene>
<reference evidence="4" key="1">
    <citation type="submission" date="2016-10" db="EMBL/GenBank/DDBJ databases">
        <authorList>
            <person name="Varghese N."/>
            <person name="Submissions S."/>
        </authorList>
    </citation>
    <scope>NUCLEOTIDE SEQUENCE [LARGE SCALE GENOMIC DNA]</scope>
    <source>
        <strain evidence="4">CGMCC 1.10370</strain>
    </source>
</reference>
<evidence type="ECO:0000259" key="2">
    <source>
        <dbReference type="Pfam" id="PF00248"/>
    </source>
</evidence>
<dbReference type="SUPFAM" id="SSF51430">
    <property type="entry name" value="NAD(P)-linked oxidoreductase"/>
    <property type="match status" value="1"/>
</dbReference>
<evidence type="ECO:0000256" key="1">
    <source>
        <dbReference type="ARBA" id="ARBA00023002"/>
    </source>
</evidence>
<dbReference type="AlphaFoldDB" id="A0A1I1N169"/>
<dbReference type="PANTHER" id="PTHR43364">
    <property type="entry name" value="NADH-SPECIFIC METHYLGLYOXAL REDUCTASE-RELATED"/>
    <property type="match status" value="1"/>
</dbReference>
<dbReference type="InterPro" id="IPR050523">
    <property type="entry name" value="AKR_Detox_Biosynth"/>
</dbReference>
<sequence length="340" mass="38041">MLRQINQNKITIMEYRKLGNSELELSAITYGAFAIGGTMWGGTEKKDSIESVQASIDHGVTTIDTAPFYGFGLSEEMIGEAIKPYDRSKIQLLTKFGLVWDGSNNGKGDYFFDADDNSKKVPVYKYSSKANVIKEVEESLKRLQTDYIDLLQIHWPDSTTPISETMEAAESLIQQGKIRAFGVSNYNVAQIQEAQKTIQVASNQVAYSMLNRKIEEELIPFTVAENIGIIAYSPMERGLLTGKYFTDSKLKENDHRNGYFNQFDLQKVKTLVEELTSLAHAKEASLSQLVLRWTSLQKGISIVLAGARNAEQAISNAKTMDFDLSDSELEFINQAIAKIK</sequence>
<dbReference type="Pfam" id="PF00248">
    <property type="entry name" value="Aldo_ket_red"/>
    <property type="match status" value="1"/>
</dbReference>
<dbReference type="PRINTS" id="PR00069">
    <property type="entry name" value="ALDKETRDTASE"/>
</dbReference>
<dbReference type="Proteomes" id="UP000199672">
    <property type="component" value="Unassembled WGS sequence"/>
</dbReference>
<dbReference type="GO" id="GO:0016491">
    <property type="term" value="F:oxidoreductase activity"/>
    <property type="evidence" value="ECO:0007669"/>
    <property type="project" value="UniProtKB-KW"/>
</dbReference>
<evidence type="ECO:0000313" key="4">
    <source>
        <dbReference type="Proteomes" id="UP000199672"/>
    </source>
</evidence>
<keyword evidence="4" id="KW-1185">Reference proteome</keyword>
<dbReference type="InterPro" id="IPR023210">
    <property type="entry name" value="NADP_OxRdtase_dom"/>
</dbReference>
<dbReference type="InterPro" id="IPR036812">
    <property type="entry name" value="NAD(P)_OxRdtase_dom_sf"/>
</dbReference>
<dbReference type="STRING" id="739143.SAMN05216297_1038"/>
<organism evidence="3 4">
    <name type="scientific">Flavobacterium phragmitis</name>
    <dbReference type="NCBI Taxonomy" id="739143"/>
    <lineage>
        <taxon>Bacteria</taxon>
        <taxon>Pseudomonadati</taxon>
        <taxon>Bacteroidota</taxon>
        <taxon>Flavobacteriia</taxon>
        <taxon>Flavobacteriales</taxon>
        <taxon>Flavobacteriaceae</taxon>
        <taxon>Flavobacterium</taxon>
    </lineage>
</organism>
<proteinExistence type="predicted"/>
<accession>A0A1I1N169</accession>
<keyword evidence="1" id="KW-0560">Oxidoreductase</keyword>
<evidence type="ECO:0000313" key="3">
    <source>
        <dbReference type="EMBL" id="SFC90922.1"/>
    </source>
</evidence>
<dbReference type="InterPro" id="IPR020471">
    <property type="entry name" value="AKR"/>
</dbReference>
<dbReference type="PANTHER" id="PTHR43364:SF4">
    <property type="entry name" value="NAD(P)-LINKED OXIDOREDUCTASE SUPERFAMILY PROTEIN"/>
    <property type="match status" value="1"/>
</dbReference>